<dbReference type="Gene3D" id="3.30.465.10">
    <property type="match status" value="1"/>
</dbReference>
<keyword evidence="2" id="KW-0274">FAD</keyword>
<dbReference type="PROSITE" id="PS51387">
    <property type="entry name" value="FAD_PCMH"/>
    <property type="match status" value="1"/>
</dbReference>
<dbReference type="InterPro" id="IPR016169">
    <property type="entry name" value="FAD-bd_PCMH_sub2"/>
</dbReference>
<dbReference type="GO" id="GO:0071949">
    <property type="term" value="F:FAD binding"/>
    <property type="evidence" value="ECO:0007669"/>
    <property type="project" value="InterPro"/>
</dbReference>
<reference evidence="5" key="2">
    <citation type="submission" date="2020-09" db="EMBL/GenBank/DDBJ databases">
        <authorList>
            <person name="Sun Q."/>
            <person name="Zhou Y."/>
        </authorList>
    </citation>
    <scope>NUCLEOTIDE SEQUENCE</scope>
    <source>
        <strain evidence="5">CGMCC 1.12214</strain>
    </source>
</reference>
<dbReference type="Proteomes" id="UP000603912">
    <property type="component" value="Unassembled WGS sequence"/>
</dbReference>
<dbReference type="GO" id="GO:0016491">
    <property type="term" value="F:oxidoreductase activity"/>
    <property type="evidence" value="ECO:0007669"/>
    <property type="project" value="UniProtKB-KW"/>
</dbReference>
<dbReference type="Gene3D" id="3.30.390.50">
    <property type="entry name" value="CO dehydrogenase flavoprotein, C-terminal domain"/>
    <property type="match status" value="1"/>
</dbReference>
<dbReference type="SUPFAM" id="SSF56176">
    <property type="entry name" value="FAD-binding/transporter-associated domain-like"/>
    <property type="match status" value="1"/>
</dbReference>
<keyword evidence="6" id="KW-1185">Reference proteome</keyword>
<keyword evidence="1" id="KW-0285">Flavoprotein</keyword>
<dbReference type="RefSeq" id="WP_188518566.1">
    <property type="nucleotide sequence ID" value="NZ_BMES01000002.1"/>
</dbReference>
<dbReference type="InterPro" id="IPR036318">
    <property type="entry name" value="FAD-bd_PCMH-like_sf"/>
</dbReference>
<dbReference type="SUPFAM" id="SSF55447">
    <property type="entry name" value="CO dehydrogenase flavoprotein C-terminal domain-like"/>
    <property type="match status" value="1"/>
</dbReference>
<dbReference type="SMART" id="SM01092">
    <property type="entry name" value="CO_deh_flav_C"/>
    <property type="match status" value="1"/>
</dbReference>
<dbReference type="PANTHER" id="PTHR42659">
    <property type="entry name" value="XANTHINE DEHYDROGENASE SUBUNIT C-RELATED"/>
    <property type="match status" value="1"/>
</dbReference>
<dbReference type="PANTHER" id="PTHR42659:SF2">
    <property type="entry name" value="XANTHINE DEHYDROGENASE SUBUNIT C-RELATED"/>
    <property type="match status" value="1"/>
</dbReference>
<dbReference type="InterPro" id="IPR002346">
    <property type="entry name" value="Mopterin_DH_FAD-bd"/>
</dbReference>
<sequence>MKAPPFTYHRPTTGEELAALLGSLENAKVLAGGQSLMPMLNLRLAFPDHLIDINRVEGLAGIKVEGEDVVVGAMTRQADVLASSVVAERLPVLAEALRHVGHIQTRSRGTYGGSCCHLDPSSEQPAMAALYDARFHVVGAAGRRTVEAADWSVGMLQSALADDEYLEAIRFTPWRDGADGRCGYGFAEYARRHGDYAIVGCAALVRVDQAGAIGRAAVVLFGVEPSPTRLPALEAASLGQAAAGFNPASHLGEVDALDVMEDIHVNAVYRRRLARVMIGRAFADALARATGAKA</sequence>
<keyword evidence="3" id="KW-0560">Oxidoreductase</keyword>
<comment type="caution">
    <text evidence="5">The sequence shown here is derived from an EMBL/GenBank/DDBJ whole genome shotgun (WGS) entry which is preliminary data.</text>
</comment>
<reference evidence="5" key="1">
    <citation type="journal article" date="2014" name="Int. J. Syst. Evol. Microbiol.">
        <title>Complete genome sequence of Corynebacterium casei LMG S-19264T (=DSM 44701T), isolated from a smear-ripened cheese.</title>
        <authorList>
            <consortium name="US DOE Joint Genome Institute (JGI-PGF)"/>
            <person name="Walter F."/>
            <person name="Albersmeier A."/>
            <person name="Kalinowski J."/>
            <person name="Ruckert C."/>
        </authorList>
    </citation>
    <scope>NUCLEOTIDE SEQUENCE</scope>
    <source>
        <strain evidence="5">CGMCC 1.12214</strain>
    </source>
</reference>
<protein>
    <submittedName>
        <fullName evidence="5">Molybdopterin dehydrogenase</fullName>
    </submittedName>
</protein>
<dbReference type="EMBL" id="BMES01000002">
    <property type="protein sequence ID" value="GGH24137.1"/>
    <property type="molecule type" value="Genomic_DNA"/>
</dbReference>
<dbReference type="InterPro" id="IPR016167">
    <property type="entry name" value="FAD-bd_PCMH_sub1"/>
</dbReference>
<dbReference type="Pfam" id="PF03450">
    <property type="entry name" value="CO_deh_flav_C"/>
    <property type="match status" value="1"/>
</dbReference>
<dbReference type="InterPro" id="IPR036683">
    <property type="entry name" value="CO_DH_flav_C_dom_sf"/>
</dbReference>
<dbReference type="InterPro" id="IPR051312">
    <property type="entry name" value="Diverse_Substr_Oxidored"/>
</dbReference>
<evidence type="ECO:0000259" key="4">
    <source>
        <dbReference type="PROSITE" id="PS51387"/>
    </source>
</evidence>
<accession>A0A917I9Z1</accession>
<dbReference type="InterPro" id="IPR016166">
    <property type="entry name" value="FAD-bd_PCMH"/>
</dbReference>
<proteinExistence type="predicted"/>
<evidence type="ECO:0000256" key="2">
    <source>
        <dbReference type="ARBA" id="ARBA00022827"/>
    </source>
</evidence>
<name>A0A917I9Z1_9HYPH</name>
<evidence type="ECO:0000313" key="6">
    <source>
        <dbReference type="Proteomes" id="UP000603912"/>
    </source>
</evidence>
<feature type="domain" description="FAD-binding PCMH-type" evidence="4">
    <location>
        <begin position="1"/>
        <end position="176"/>
    </location>
</feature>
<evidence type="ECO:0000256" key="3">
    <source>
        <dbReference type="ARBA" id="ARBA00023002"/>
    </source>
</evidence>
<dbReference type="Pfam" id="PF00941">
    <property type="entry name" value="FAD_binding_5"/>
    <property type="match status" value="1"/>
</dbReference>
<organism evidence="5 6">
    <name type="scientific">Alsobacter metallidurans</name>
    <dbReference type="NCBI Taxonomy" id="340221"/>
    <lineage>
        <taxon>Bacteria</taxon>
        <taxon>Pseudomonadati</taxon>
        <taxon>Pseudomonadota</taxon>
        <taxon>Alphaproteobacteria</taxon>
        <taxon>Hyphomicrobiales</taxon>
        <taxon>Alsobacteraceae</taxon>
        <taxon>Alsobacter</taxon>
    </lineage>
</organism>
<dbReference type="InterPro" id="IPR005107">
    <property type="entry name" value="CO_DH_flav_C"/>
</dbReference>
<dbReference type="Gene3D" id="3.30.43.10">
    <property type="entry name" value="Uridine Diphospho-n-acetylenolpyruvylglucosamine Reductase, domain 2"/>
    <property type="match status" value="1"/>
</dbReference>
<evidence type="ECO:0000313" key="5">
    <source>
        <dbReference type="EMBL" id="GGH24137.1"/>
    </source>
</evidence>
<evidence type="ECO:0000256" key="1">
    <source>
        <dbReference type="ARBA" id="ARBA00022630"/>
    </source>
</evidence>
<dbReference type="AlphaFoldDB" id="A0A917I9Z1"/>
<gene>
    <name evidence="5" type="ORF">GCM10007036_30320</name>
</gene>